<feature type="transmembrane region" description="Helical" evidence="6">
    <location>
        <begin position="123"/>
        <end position="142"/>
    </location>
</feature>
<dbReference type="AlphaFoldDB" id="A0A7W4Z5W1"/>
<dbReference type="GO" id="GO:0005886">
    <property type="term" value="C:plasma membrane"/>
    <property type="evidence" value="ECO:0007669"/>
    <property type="project" value="UniProtKB-SubCell"/>
</dbReference>
<feature type="transmembrane region" description="Helical" evidence="6">
    <location>
        <begin position="191"/>
        <end position="213"/>
    </location>
</feature>
<feature type="transmembrane region" description="Helical" evidence="6">
    <location>
        <begin position="225"/>
        <end position="245"/>
    </location>
</feature>
<dbReference type="SUPFAM" id="SSF103481">
    <property type="entry name" value="Multidrug resistance efflux transporter EmrE"/>
    <property type="match status" value="2"/>
</dbReference>
<keyword evidence="2" id="KW-1003">Cell membrane</keyword>
<sequence>MPLDNTAKSDLLLLVVTLLAALGWILSREAVTVMPPLQFMSIRFLLASAFLALFARKQLPTIGLSGLIRCLRVGAVFGIAMSFWVVGLQQSSHVGEAAFIASLGVIMVPLIARLFFGEAIPFYTWLAMPFAVTGLAFLSLSHGLRLESAQILLLVSAAIFALYFNLNTRAANSQSTTLADGRTSETAKIPVLALTTVVLGSVGIITGLLSLMLEPWTKTLTEFKPIFAFWIIASALISTALRFLVQTYAQSLTRHSNGVVIMILEPVWVAIIAAFWFAESMSGAQLIGCGLIFLSLLVNRLKVVSSLIRRLYR</sequence>
<feature type="transmembrane region" description="Helical" evidence="6">
    <location>
        <begin position="148"/>
        <end position="166"/>
    </location>
</feature>
<dbReference type="InterPro" id="IPR037185">
    <property type="entry name" value="EmrE-like"/>
</dbReference>
<evidence type="ECO:0000256" key="5">
    <source>
        <dbReference type="ARBA" id="ARBA00023136"/>
    </source>
</evidence>
<accession>A0A7W4Z5W1</accession>
<evidence type="ECO:0000256" key="2">
    <source>
        <dbReference type="ARBA" id="ARBA00022475"/>
    </source>
</evidence>
<feature type="domain" description="EamA" evidence="7">
    <location>
        <begin position="151"/>
        <end position="298"/>
    </location>
</feature>
<evidence type="ECO:0000256" key="4">
    <source>
        <dbReference type="ARBA" id="ARBA00022989"/>
    </source>
</evidence>
<dbReference type="InterPro" id="IPR051258">
    <property type="entry name" value="Diverse_Substrate_Transporter"/>
</dbReference>
<evidence type="ECO:0000256" key="6">
    <source>
        <dbReference type="SAM" id="Phobius"/>
    </source>
</evidence>
<evidence type="ECO:0000313" key="9">
    <source>
        <dbReference type="Proteomes" id="UP000537130"/>
    </source>
</evidence>
<comment type="caution">
    <text evidence="8">The sequence shown here is derived from an EMBL/GenBank/DDBJ whole genome shotgun (WGS) entry which is preliminary data.</text>
</comment>
<proteinExistence type="predicted"/>
<evidence type="ECO:0000259" key="7">
    <source>
        <dbReference type="Pfam" id="PF00892"/>
    </source>
</evidence>
<dbReference type="InterPro" id="IPR000620">
    <property type="entry name" value="EamA_dom"/>
</dbReference>
<dbReference type="PANTHER" id="PTHR42920">
    <property type="entry name" value="OS03G0707200 PROTEIN-RELATED"/>
    <property type="match status" value="1"/>
</dbReference>
<comment type="subcellular location">
    <subcellularLocation>
        <location evidence="1">Cell membrane</location>
        <topology evidence="1">Multi-pass membrane protein</topology>
    </subcellularLocation>
</comment>
<feature type="transmembrane region" description="Helical" evidence="6">
    <location>
        <begin position="257"/>
        <end position="278"/>
    </location>
</feature>
<gene>
    <name evidence="8" type="ORF">FHR99_002180</name>
</gene>
<dbReference type="Proteomes" id="UP000537130">
    <property type="component" value="Unassembled WGS sequence"/>
</dbReference>
<feature type="transmembrane region" description="Helical" evidence="6">
    <location>
        <begin position="97"/>
        <end position="116"/>
    </location>
</feature>
<keyword evidence="4 6" id="KW-1133">Transmembrane helix</keyword>
<feature type="transmembrane region" description="Helical" evidence="6">
    <location>
        <begin position="67"/>
        <end position="85"/>
    </location>
</feature>
<protein>
    <submittedName>
        <fullName evidence="8">Drug/metabolite transporter (DMT)-like permease</fullName>
    </submittedName>
</protein>
<dbReference type="Pfam" id="PF00892">
    <property type="entry name" value="EamA"/>
    <property type="match status" value="2"/>
</dbReference>
<evidence type="ECO:0000256" key="3">
    <source>
        <dbReference type="ARBA" id="ARBA00022692"/>
    </source>
</evidence>
<reference evidence="8 9" key="1">
    <citation type="submission" date="2020-08" db="EMBL/GenBank/DDBJ databases">
        <title>Genomic Encyclopedia of Type Strains, Phase III (KMG-III): the genomes of soil and plant-associated and newly described type strains.</title>
        <authorList>
            <person name="Whitman W."/>
        </authorList>
    </citation>
    <scope>NUCLEOTIDE SEQUENCE [LARGE SCALE GENOMIC DNA]</scope>
    <source>
        <strain evidence="8 9">CECT 8654</strain>
    </source>
</reference>
<feature type="domain" description="EamA" evidence="7">
    <location>
        <begin position="9"/>
        <end position="139"/>
    </location>
</feature>
<feature type="transmembrane region" description="Helical" evidence="6">
    <location>
        <begin position="37"/>
        <end position="55"/>
    </location>
</feature>
<evidence type="ECO:0000256" key="1">
    <source>
        <dbReference type="ARBA" id="ARBA00004651"/>
    </source>
</evidence>
<dbReference type="RefSeq" id="WP_183410666.1">
    <property type="nucleotide sequence ID" value="NZ_JACHWY010000002.1"/>
</dbReference>
<name>A0A7W4Z5W1_9GAMM</name>
<keyword evidence="5 6" id="KW-0472">Membrane</keyword>
<organism evidence="8 9">
    <name type="scientific">Litorivivens lipolytica</name>
    <dbReference type="NCBI Taxonomy" id="1524264"/>
    <lineage>
        <taxon>Bacteria</taxon>
        <taxon>Pseudomonadati</taxon>
        <taxon>Pseudomonadota</taxon>
        <taxon>Gammaproteobacteria</taxon>
        <taxon>Litorivivens</taxon>
    </lineage>
</organism>
<dbReference type="EMBL" id="JACHWY010000002">
    <property type="protein sequence ID" value="MBB3047914.1"/>
    <property type="molecule type" value="Genomic_DNA"/>
</dbReference>
<evidence type="ECO:0000313" key="8">
    <source>
        <dbReference type="EMBL" id="MBB3047914.1"/>
    </source>
</evidence>
<keyword evidence="3 6" id="KW-0812">Transmembrane</keyword>
<keyword evidence="9" id="KW-1185">Reference proteome</keyword>
<dbReference type="PANTHER" id="PTHR42920:SF5">
    <property type="entry name" value="EAMA DOMAIN-CONTAINING PROTEIN"/>
    <property type="match status" value="1"/>
</dbReference>
<feature type="transmembrane region" description="Helical" evidence="6">
    <location>
        <begin position="284"/>
        <end position="303"/>
    </location>
</feature>